<name>A0A6N2JWP2_SALVM</name>
<proteinExistence type="predicted"/>
<gene>
    <name evidence="1" type="ORF">SVIM_LOCUS2862</name>
</gene>
<dbReference type="AlphaFoldDB" id="A0A6N2JWP2"/>
<organism evidence="1">
    <name type="scientific">Salix viminalis</name>
    <name type="common">Common osier</name>
    <name type="synonym">Basket willow</name>
    <dbReference type="NCBI Taxonomy" id="40686"/>
    <lineage>
        <taxon>Eukaryota</taxon>
        <taxon>Viridiplantae</taxon>
        <taxon>Streptophyta</taxon>
        <taxon>Embryophyta</taxon>
        <taxon>Tracheophyta</taxon>
        <taxon>Spermatophyta</taxon>
        <taxon>Magnoliopsida</taxon>
        <taxon>eudicotyledons</taxon>
        <taxon>Gunneridae</taxon>
        <taxon>Pentapetalae</taxon>
        <taxon>rosids</taxon>
        <taxon>fabids</taxon>
        <taxon>Malpighiales</taxon>
        <taxon>Salicaceae</taxon>
        <taxon>Saliceae</taxon>
        <taxon>Salix</taxon>
    </lineage>
</organism>
<accession>A0A6N2JWP2</accession>
<dbReference type="EMBL" id="CAADRP010000001">
    <property type="protein sequence ID" value="VFU20100.1"/>
    <property type="molecule type" value="Genomic_DNA"/>
</dbReference>
<reference evidence="1" key="1">
    <citation type="submission" date="2019-03" db="EMBL/GenBank/DDBJ databases">
        <authorList>
            <person name="Mank J."/>
            <person name="Almeida P."/>
        </authorList>
    </citation>
    <scope>NUCLEOTIDE SEQUENCE</scope>
    <source>
        <strain evidence="1">78183</strain>
    </source>
</reference>
<protein>
    <submittedName>
        <fullName evidence="1">Uncharacterized protein</fullName>
    </submittedName>
</protein>
<sequence>MESRCYSAEDCSPGNIMDWPGIRLIVPSPTKSRQNGNGTRKFEAIDSGLWETIHSRSNCIPENGMF</sequence>
<evidence type="ECO:0000313" key="1">
    <source>
        <dbReference type="EMBL" id="VFU20100.1"/>
    </source>
</evidence>